<dbReference type="PANTHER" id="PTHR35807">
    <property type="entry name" value="TRANSCRIPTIONAL REGULATOR REDD-RELATED"/>
    <property type="match status" value="1"/>
</dbReference>
<feature type="domain" description="Bacterial transcriptional activator" evidence="3">
    <location>
        <begin position="104"/>
        <end position="229"/>
    </location>
</feature>
<dbReference type="Gene3D" id="1.10.10.10">
    <property type="entry name" value="Winged helix-like DNA-binding domain superfamily/Winged helix DNA-binding domain"/>
    <property type="match status" value="1"/>
</dbReference>
<dbReference type="GO" id="GO:0006355">
    <property type="term" value="P:regulation of DNA-templated transcription"/>
    <property type="evidence" value="ECO:0007669"/>
    <property type="project" value="TreeGrafter"/>
</dbReference>
<dbReference type="Proteomes" id="UP000555564">
    <property type="component" value="Unassembled WGS sequence"/>
</dbReference>
<dbReference type="Pfam" id="PF20016">
    <property type="entry name" value="ThsA_Macro"/>
    <property type="match status" value="1"/>
</dbReference>
<reference evidence="4 5" key="1">
    <citation type="submission" date="2020-08" db="EMBL/GenBank/DDBJ databases">
        <title>Sequencing the genomes of 1000 actinobacteria strains.</title>
        <authorList>
            <person name="Klenk H.-P."/>
        </authorList>
    </citation>
    <scope>NUCLEOTIDE SEQUENCE [LARGE SCALE GENOMIC DNA]</scope>
    <source>
        <strain evidence="4 5">DSM 44936</strain>
    </source>
</reference>
<dbReference type="InterPro" id="IPR045535">
    <property type="entry name" value="ThsA_Macro"/>
</dbReference>
<evidence type="ECO:0000313" key="4">
    <source>
        <dbReference type="EMBL" id="MBB6472456.1"/>
    </source>
</evidence>
<keyword evidence="1" id="KW-0805">Transcription regulation</keyword>
<dbReference type="SMART" id="SM01043">
    <property type="entry name" value="BTAD"/>
    <property type="match status" value="1"/>
</dbReference>
<evidence type="ECO:0000256" key="1">
    <source>
        <dbReference type="ARBA" id="ARBA00023015"/>
    </source>
</evidence>
<evidence type="ECO:0000313" key="5">
    <source>
        <dbReference type="Proteomes" id="UP000555564"/>
    </source>
</evidence>
<organism evidence="4 5">
    <name type="scientific">Sphaerisporangium rubeum</name>
    <dbReference type="NCBI Taxonomy" id="321317"/>
    <lineage>
        <taxon>Bacteria</taxon>
        <taxon>Bacillati</taxon>
        <taxon>Actinomycetota</taxon>
        <taxon>Actinomycetes</taxon>
        <taxon>Streptosporangiales</taxon>
        <taxon>Streptosporangiaceae</taxon>
        <taxon>Sphaerisporangium</taxon>
    </lineage>
</organism>
<dbReference type="Pfam" id="PF03704">
    <property type="entry name" value="BTAD"/>
    <property type="match status" value="1"/>
</dbReference>
<gene>
    <name evidence="4" type="ORF">BJ992_001887</name>
</gene>
<dbReference type="InterPro" id="IPR005158">
    <property type="entry name" value="BTAD"/>
</dbReference>
<evidence type="ECO:0000256" key="2">
    <source>
        <dbReference type="ARBA" id="ARBA00023163"/>
    </source>
</evidence>
<dbReference type="AlphaFoldDB" id="A0A7X0IC76"/>
<evidence type="ECO:0000259" key="3">
    <source>
        <dbReference type="SMART" id="SM01043"/>
    </source>
</evidence>
<dbReference type="InterPro" id="IPR036388">
    <property type="entry name" value="WH-like_DNA-bd_sf"/>
</dbReference>
<keyword evidence="5" id="KW-1185">Reference proteome</keyword>
<dbReference type="SUPFAM" id="SSF48452">
    <property type="entry name" value="TPR-like"/>
    <property type="match status" value="1"/>
</dbReference>
<sequence length="435" mass="48030">MKGLRIRLLGQVSVETDEGEAVLRPLTAAVLIRLIMAEGESVTVADLYRDIWADGRKAGRGERNQVQKQIMSLRVLLNTPDSVVLSTERGQPTAYRLQLERATVDALRFQDLVGKAQQVDSVTAVELLEQALALWRGRPVANAAICGSVTALSDLLTRLQQTARRELLRAYQKVGRPEKALVLAERLHAHSPGDPELSGHLAAIREQLRARPEGTVFRRDLPELDTSLVIMPGDLFAQDDAHLVTGFTDTFDTAVEGDLVISDSSVQGQLLRRVYHGDRKRLDQELRAGLSHVPRVGTESRSTKPHGKLIRYPIGTVITLRPPGRCVFAVAYSRMGNDLVARSSVADLTLSLDNLWTAVYRHGQLRPVAIALVGSGLSRLGAAEPWKLLRMIIDSYLAAASRDGHLCKELRVILRASALEKIDMMELAKSYRETQ</sequence>
<proteinExistence type="predicted"/>
<protein>
    <recommendedName>
        <fullName evidence="3">Bacterial transcriptional activator domain-containing protein</fullName>
    </recommendedName>
</protein>
<dbReference type="PANTHER" id="PTHR35807:SF1">
    <property type="entry name" value="TRANSCRIPTIONAL REGULATOR REDD"/>
    <property type="match status" value="1"/>
</dbReference>
<dbReference type="InterPro" id="IPR011990">
    <property type="entry name" value="TPR-like_helical_dom_sf"/>
</dbReference>
<accession>A0A7X0IC76</accession>
<dbReference type="EMBL" id="JACHIU010000001">
    <property type="protein sequence ID" value="MBB6472456.1"/>
    <property type="molecule type" value="Genomic_DNA"/>
</dbReference>
<dbReference type="GO" id="GO:0003677">
    <property type="term" value="F:DNA binding"/>
    <property type="evidence" value="ECO:0007669"/>
    <property type="project" value="TreeGrafter"/>
</dbReference>
<name>A0A7X0IC76_9ACTN</name>
<dbReference type="InterPro" id="IPR051677">
    <property type="entry name" value="AfsR-DnrI-RedD_regulator"/>
</dbReference>
<dbReference type="Gene3D" id="1.25.40.10">
    <property type="entry name" value="Tetratricopeptide repeat domain"/>
    <property type="match status" value="1"/>
</dbReference>
<dbReference type="RefSeq" id="WP_184979539.1">
    <property type="nucleotide sequence ID" value="NZ_BAAALO010000037.1"/>
</dbReference>
<keyword evidence="2" id="KW-0804">Transcription</keyword>
<comment type="caution">
    <text evidence="4">The sequence shown here is derived from an EMBL/GenBank/DDBJ whole genome shotgun (WGS) entry which is preliminary data.</text>
</comment>